<feature type="region of interest" description="Disordered" evidence="1">
    <location>
        <begin position="412"/>
        <end position="461"/>
    </location>
</feature>
<dbReference type="InterPro" id="IPR012171">
    <property type="entry name" value="Fatty_acid_desaturase"/>
</dbReference>
<feature type="compositionally biased region" description="Basic and acidic residues" evidence="1">
    <location>
        <begin position="412"/>
        <end position="421"/>
    </location>
</feature>
<dbReference type="PANTHER" id="PTHR32100">
    <property type="entry name" value="OMEGA-6 FATTY ACID DESATURASE, CHLOROPLASTIC"/>
    <property type="match status" value="1"/>
</dbReference>
<evidence type="ECO:0000313" key="3">
    <source>
        <dbReference type="EMBL" id="KAH8084917.1"/>
    </source>
</evidence>
<feature type="compositionally biased region" description="Polar residues" evidence="1">
    <location>
        <begin position="430"/>
        <end position="445"/>
    </location>
</feature>
<evidence type="ECO:0000256" key="1">
    <source>
        <dbReference type="SAM" id="MobiDB-lite"/>
    </source>
</evidence>
<feature type="domain" description="Fatty acid desaturase" evidence="2">
    <location>
        <begin position="95"/>
        <end position="369"/>
    </location>
</feature>
<reference evidence="3" key="1">
    <citation type="journal article" date="2021" name="New Phytol.">
        <title>Evolutionary innovations through gain and loss of genes in the ectomycorrhizal Boletales.</title>
        <authorList>
            <person name="Wu G."/>
            <person name="Miyauchi S."/>
            <person name="Morin E."/>
            <person name="Kuo A."/>
            <person name="Drula E."/>
            <person name="Varga T."/>
            <person name="Kohler A."/>
            <person name="Feng B."/>
            <person name="Cao Y."/>
            <person name="Lipzen A."/>
            <person name="Daum C."/>
            <person name="Hundley H."/>
            <person name="Pangilinan J."/>
            <person name="Johnson J."/>
            <person name="Barry K."/>
            <person name="LaButti K."/>
            <person name="Ng V."/>
            <person name="Ahrendt S."/>
            <person name="Min B."/>
            <person name="Choi I.G."/>
            <person name="Park H."/>
            <person name="Plett J.M."/>
            <person name="Magnuson J."/>
            <person name="Spatafora J.W."/>
            <person name="Nagy L.G."/>
            <person name="Henrissat B."/>
            <person name="Grigoriev I.V."/>
            <person name="Yang Z.L."/>
            <person name="Xu J."/>
            <person name="Martin F.M."/>
        </authorList>
    </citation>
    <scope>NUCLEOTIDE SEQUENCE</scope>
    <source>
        <strain evidence="3">KKN 215</strain>
    </source>
</reference>
<dbReference type="CDD" id="cd03507">
    <property type="entry name" value="Delta12-FADS-like"/>
    <property type="match status" value="1"/>
</dbReference>
<evidence type="ECO:0000259" key="2">
    <source>
        <dbReference type="Pfam" id="PF00487"/>
    </source>
</evidence>
<proteinExistence type="predicted"/>
<comment type="caution">
    <text evidence="3">The sequence shown here is derived from an EMBL/GenBank/DDBJ whole genome shotgun (WGS) entry which is preliminary data.</text>
</comment>
<dbReference type="EMBL" id="JAEVFJ010000045">
    <property type="protein sequence ID" value="KAH8084917.1"/>
    <property type="molecule type" value="Genomic_DNA"/>
</dbReference>
<protein>
    <submittedName>
        <fullName evidence="3">Fatty acid desaturase-domain-containing protein</fullName>
    </submittedName>
</protein>
<name>A0A8K0XKX2_9AGAR</name>
<dbReference type="GO" id="GO:0006629">
    <property type="term" value="P:lipid metabolic process"/>
    <property type="evidence" value="ECO:0007669"/>
    <property type="project" value="InterPro"/>
</dbReference>
<dbReference type="GO" id="GO:0016491">
    <property type="term" value="F:oxidoreductase activity"/>
    <property type="evidence" value="ECO:0007669"/>
    <property type="project" value="InterPro"/>
</dbReference>
<dbReference type="AlphaFoldDB" id="A0A8K0XKX2"/>
<dbReference type="InterPro" id="IPR005804">
    <property type="entry name" value="FA_desaturase_dom"/>
</dbReference>
<organism evidence="3 4">
    <name type="scientific">Cristinia sonorae</name>
    <dbReference type="NCBI Taxonomy" id="1940300"/>
    <lineage>
        <taxon>Eukaryota</taxon>
        <taxon>Fungi</taxon>
        <taxon>Dikarya</taxon>
        <taxon>Basidiomycota</taxon>
        <taxon>Agaricomycotina</taxon>
        <taxon>Agaricomycetes</taxon>
        <taxon>Agaricomycetidae</taxon>
        <taxon>Agaricales</taxon>
        <taxon>Pleurotineae</taxon>
        <taxon>Stephanosporaceae</taxon>
        <taxon>Cristinia</taxon>
    </lineage>
</organism>
<keyword evidence="4" id="KW-1185">Reference proteome</keyword>
<sequence length="461" mass="53524">MLSLDAPEYTTRLSKPFSPLPLSLKPAQLHAAVPKHLFERSTLKSSFYILRHLAVGAALLWGVYRIDEATEWVVRQALGGWQEKWTRVLVGWVLWSNYWFWQSMVMAGIWVLGHEAGHDALSPSGSVNEILGIVFHTFVLTPYHAWKATHRTHHKKTNHLGHDETHMPWYRSDFRLPPEQEATKIDYKDMVEETPAFSLFRLVVRQFIGFQGYLLVNRKGNKKYPRWTSHYNPNAKLFKPADHNGIIFSDICILSMIALLTYWGNLRGGREAWQVYWVPWFWMHNWIVTFTYLQHTDPTVPYYRDGQWTFLRGAMCTVDRPIFGWIGKVFFFSVAHDHVAHHIFASVPFYHLAEVTEHIKPILGDHYLYDPTPTFYALWRSFTQCQFVEDHGDILIFKNQAGEPTMQLEDQHRNKLTQSEHGRKHVKEISSATQRASNGHTSISKKPSKVGNGSAVSKKEL</sequence>
<accession>A0A8K0XKX2</accession>
<evidence type="ECO:0000313" key="4">
    <source>
        <dbReference type="Proteomes" id="UP000813824"/>
    </source>
</evidence>
<gene>
    <name evidence="3" type="ORF">BXZ70DRAFT_1045935</name>
</gene>
<dbReference type="Pfam" id="PF00487">
    <property type="entry name" value="FA_desaturase"/>
    <property type="match status" value="1"/>
</dbReference>
<dbReference type="OrthoDB" id="1461976at2759"/>
<dbReference type="Proteomes" id="UP000813824">
    <property type="component" value="Unassembled WGS sequence"/>
</dbReference>